<dbReference type="InterPro" id="IPR045857">
    <property type="entry name" value="O16G_dom_2"/>
</dbReference>
<comment type="caution">
    <text evidence="4">The sequence shown here is derived from an EMBL/GenBank/DDBJ whole genome shotgun (WGS) entry which is preliminary data.</text>
</comment>
<dbReference type="EMBL" id="RKMG01000020">
    <property type="protein sequence ID" value="RPA59357.1"/>
    <property type="molecule type" value="Genomic_DNA"/>
</dbReference>
<feature type="domain" description="Glycosyl hydrolase family 13 catalytic" evidence="3">
    <location>
        <begin position="143"/>
        <end position="522"/>
    </location>
</feature>
<dbReference type="Proteomes" id="UP000273977">
    <property type="component" value="Unassembled WGS sequence"/>
</dbReference>
<keyword evidence="5" id="KW-1185">Reference proteome</keyword>
<dbReference type="InterPro" id="IPR006047">
    <property type="entry name" value="GH13_cat_dom"/>
</dbReference>
<dbReference type="Pfam" id="PF00128">
    <property type="entry name" value="Alpha-amylase"/>
    <property type="match status" value="1"/>
</dbReference>
<dbReference type="InterPro" id="IPR013783">
    <property type="entry name" value="Ig-like_fold"/>
</dbReference>
<gene>
    <name evidence="4" type="ORF">EF384_06660</name>
</gene>
<dbReference type="Gene3D" id="3.90.400.10">
    <property type="entry name" value="Oligo-1,6-glucosidase, Domain 2"/>
    <property type="match status" value="1"/>
</dbReference>
<dbReference type="SUPFAM" id="SSF51445">
    <property type="entry name" value="(Trans)glycosidases"/>
    <property type="match status" value="1"/>
</dbReference>
<dbReference type="AlphaFoldDB" id="A0A3N4GDC0"/>
<dbReference type="InterPro" id="IPR014756">
    <property type="entry name" value="Ig_E-set"/>
</dbReference>
<organism evidence="4 5">
    <name type="scientific">Aerococcus agrisoli</name>
    <dbReference type="NCBI Taxonomy" id="2487350"/>
    <lineage>
        <taxon>Bacteria</taxon>
        <taxon>Bacillati</taxon>
        <taxon>Bacillota</taxon>
        <taxon>Bacilli</taxon>
        <taxon>Lactobacillales</taxon>
        <taxon>Aerococcaceae</taxon>
        <taxon>Aerococcus</taxon>
    </lineage>
</organism>
<dbReference type="Pfam" id="PF02903">
    <property type="entry name" value="Alpha-amylase_N"/>
    <property type="match status" value="1"/>
</dbReference>
<reference evidence="4 5" key="1">
    <citation type="submission" date="2018-11" db="EMBL/GenBank/DDBJ databases">
        <title>Aerococcus sp. SJQ22, whole genome shotgun sequence.</title>
        <authorList>
            <person name="Sun L."/>
            <person name="Gao X."/>
            <person name="Chen W."/>
            <person name="Huang K."/>
        </authorList>
    </citation>
    <scope>NUCLEOTIDE SEQUENCE [LARGE SCALE GENOMIC DNA]</scope>
    <source>
        <strain evidence="4 5">SJQ22</strain>
    </source>
</reference>
<dbReference type="SUPFAM" id="SSF81296">
    <property type="entry name" value="E set domains"/>
    <property type="match status" value="1"/>
</dbReference>
<dbReference type="CDD" id="cd11338">
    <property type="entry name" value="AmyAc_CMD"/>
    <property type="match status" value="1"/>
</dbReference>
<dbReference type="Gene3D" id="2.60.40.10">
    <property type="entry name" value="Immunoglobulins"/>
    <property type="match status" value="1"/>
</dbReference>
<evidence type="ECO:0000313" key="4">
    <source>
        <dbReference type="EMBL" id="RPA59357.1"/>
    </source>
</evidence>
<dbReference type="InterPro" id="IPR017853">
    <property type="entry name" value="GH"/>
</dbReference>
<evidence type="ECO:0000256" key="2">
    <source>
        <dbReference type="ARBA" id="ARBA00023295"/>
    </source>
</evidence>
<evidence type="ECO:0000259" key="3">
    <source>
        <dbReference type="SMART" id="SM00642"/>
    </source>
</evidence>
<accession>A0A3N4GDC0</accession>
<dbReference type="RefSeq" id="WP_123780497.1">
    <property type="nucleotide sequence ID" value="NZ_RKMG01000020.1"/>
</dbReference>
<dbReference type="InterPro" id="IPR004185">
    <property type="entry name" value="Glyco_hydro_13_lg-like_dom"/>
</dbReference>
<dbReference type="Gene3D" id="3.20.20.80">
    <property type="entry name" value="Glycosidases"/>
    <property type="match status" value="1"/>
</dbReference>
<sequence>MDKAALYHRPESEFAYLYSDEIAHIRLQTKKDDVKAVDVLAGDVYLHHEGKWYQSGIPMTKVGATETHDFWQASVTIPTRRLAYGFKVYGHDGEDVFYCDRGVYHGDDLVMLEQVNAYFRLPYFHERDMMKTPEWVKHTVWYQIFPERFANGNPANDPEGVLAWNHEDHPRHDAFYGGDLQGIIDHLDYLQDLGITGLYLTPIFKAHTNHKYDTTDYMTIDPAFGNATILKNLVDQAHERGMKVMLDAVFNHIGYYAPQWQDVLANQEDSIYRDWFHIRKFPVQPFEPVNYTDPDALTAARQGLTYHTFAFEPHMPKFNTANPEVHDYLLKVATHYIEAFDIDGWRLDVANEVDHQFWKDFFRACTGLKEDFYIIGEIWHSSQKFLEGDEFHAVMNYAMTDQIKDFFFGNPIDERPLSSGRMRASMTRQRMLYRDQVNQVQFNLLDSHDTDRVLHRAKGDKQKVKAALTFMMMLEGTPCIYYGTEVGLDGGHDPDCRRVMIWDEAAQDKDMLAFTKDLIQLRKQYSDLITYGEFHWRLDDLADVANHRVLSFEKIDQDWRMLAIFNQGSEIIAEQFDESTNIVSSNLANFEENRLTVAPGGWAICIDRRA</sequence>
<proteinExistence type="predicted"/>
<dbReference type="PANTHER" id="PTHR10357">
    <property type="entry name" value="ALPHA-AMYLASE FAMILY MEMBER"/>
    <property type="match status" value="1"/>
</dbReference>
<keyword evidence="2 4" id="KW-0326">Glycosidase</keyword>
<keyword evidence="1" id="KW-0378">Hydrolase</keyword>
<dbReference type="OrthoDB" id="9805159at2"/>
<protein>
    <submittedName>
        <fullName evidence="4">Alpha-glycosidase</fullName>
    </submittedName>
</protein>
<dbReference type="GO" id="GO:0005975">
    <property type="term" value="P:carbohydrate metabolic process"/>
    <property type="evidence" value="ECO:0007669"/>
    <property type="project" value="InterPro"/>
</dbReference>
<name>A0A3N4GDC0_9LACT</name>
<evidence type="ECO:0000313" key="5">
    <source>
        <dbReference type="Proteomes" id="UP000273977"/>
    </source>
</evidence>
<dbReference type="PANTHER" id="PTHR10357:SF210">
    <property type="entry name" value="MALTODEXTRIN GLUCOSIDASE"/>
    <property type="match status" value="1"/>
</dbReference>
<dbReference type="CDD" id="cd02857">
    <property type="entry name" value="E_set_CDase_PDE_N"/>
    <property type="match status" value="1"/>
</dbReference>
<dbReference type="SMART" id="SM00642">
    <property type="entry name" value="Aamy"/>
    <property type="match status" value="1"/>
</dbReference>
<dbReference type="GO" id="GO:0004553">
    <property type="term" value="F:hydrolase activity, hydrolyzing O-glycosyl compounds"/>
    <property type="evidence" value="ECO:0007669"/>
    <property type="project" value="InterPro"/>
</dbReference>
<evidence type="ECO:0000256" key="1">
    <source>
        <dbReference type="ARBA" id="ARBA00022801"/>
    </source>
</evidence>